<name>A0A0K2V2R1_LEPSM</name>
<reference evidence="1" key="1">
    <citation type="submission" date="2014-05" db="EMBL/GenBank/DDBJ databases">
        <authorList>
            <person name="Chronopoulou M."/>
        </authorList>
    </citation>
    <scope>NUCLEOTIDE SEQUENCE</scope>
    <source>
        <tissue evidence="1">Whole organism</tissue>
    </source>
</reference>
<accession>A0A0K2V2R1</accession>
<dbReference type="AlphaFoldDB" id="A0A0K2V2R1"/>
<protein>
    <submittedName>
        <fullName evidence="1">Uncharacterized protein</fullName>
    </submittedName>
</protein>
<sequence>MDHPVIRFPRNIPFITTLKVHWAVWKHTRGTSPSYHSRYISRKNGVSSFNTTSTIYMYNLLKVEFHYDQEQPS</sequence>
<dbReference type="EMBL" id="HACA01027239">
    <property type="protein sequence ID" value="CDW44600.1"/>
    <property type="molecule type" value="Transcribed_RNA"/>
</dbReference>
<evidence type="ECO:0000313" key="1">
    <source>
        <dbReference type="EMBL" id="CDW44600.1"/>
    </source>
</evidence>
<organism evidence="1">
    <name type="scientific">Lepeophtheirus salmonis</name>
    <name type="common">Salmon louse</name>
    <name type="synonym">Caligus salmonis</name>
    <dbReference type="NCBI Taxonomy" id="72036"/>
    <lineage>
        <taxon>Eukaryota</taxon>
        <taxon>Metazoa</taxon>
        <taxon>Ecdysozoa</taxon>
        <taxon>Arthropoda</taxon>
        <taxon>Crustacea</taxon>
        <taxon>Multicrustacea</taxon>
        <taxon>Hexanauplia</taxon>
        <taxon>Copepoda</taxon>
        <taxon>Siphonostomatoida</taxon>
        <taxon>Caligidae</taxon>
        <taxon>Lepeophtheirus</taxon>
    </lineage>
</organism>
<proteinExistence type="predicted"/>